<comment type="caution">
    <text evidence="5">The sequence shown here is derived from an EMBL/GenBank/DDBJ whole genome shotgun (WGS) entry which is preliminary data.</text>
</comment>
<dbReference type="Pfam" id="PF01047">
    <property type="entry name" value="MarR"/>
    <property type="match status" value="1"/>
</dbReference>
<dbReference type="Proteomes" id="UP000070483">
    <property type="component" value="Unassembled WGS sequence"/>
</dbReference>
<dbReference type="InterPro" id="IPR011991">
    <property type="entry name" value="ArsR-like_HTH"/>
</dbReference>
<evidence type="ECO:0000259" key="4">
    <source>
        <dbReference type="PROSITE" id="PS50995"/>
    </source>
</evidence>
<dbReference type="SMART" id="SM00347">
    <property type="entry name" value="HTH_MARR"/>
    <property type="match status" value="1"/>
</dbReference>
<dbReference type="GO" id="GO:0003677">
    <property type="term" value="F:DNA binding"/>
    <property type="evidence" value="ECO:0007669"/>
    <property type="project" value="UniProtKB-KW"/>
</dbReference>
<feature type="domain" description="HTH marR-type" evidence="4">
    <location>
        <begin position="10"/>
        <end position="148"/>
    </location>
</feature>
<dbReference type="InterPro" id="IPR036388">
    <property type="entry name" value="WH-like_DNA-bd_sf"/>
</dbReference>
<evidence type="ECO:0000313" key="5">
    <source>
        <dbReference type="EMBL" id="KXB68004.1"/>
    </source>
</evidence>
<reference evidence="6" key="1">
    <citation type="submission" date="2016-01" db="EMBL/GenBank/DDBJ databases">
        <authorList>
            <person name="Mitreva M."/>
            <person name="Pepin K.H."/>
            <person name="Mihindukulasuriya K.A."/>
            <person name="Fulton R."/>
            <person name="Fronick C."/>
            <person name="O'Laughlin M."/>
            <person name="Miner T."/>
            <person name="Herter B."/>
            <person name="Rosa B.A."/>
            <person name="Cordes M."/>
            <person name="Tomlinson C."/>
            <person name="Wollam A."/>
            <person name="Palsikar V.B."/>
            <person name="Mardis E.R."/>
            <person name="Wilson R.K."/>
        </authorList>
    </citation>
    <scope>NUCLEOTIDE SEQUENCE [LARGE SCALE GENOMIC DNA]</scope>
    <source>
        <strain evidence="6">KA00185</strain>
    </source>
</reference>
<keyword evidence="2" id="KW-0238">DNA-binding</keyword>
<dbReference type="GO" id="GO:0003700">
    <property type="term" value="F:DNA-binding transcription factor activity"/>
    <property type="evidence" value="ECO:0007669"/>
    <property type="project" value="InterPro"/>
</dbReference>
<evidence type="ECO:0000256" key="1">
    <source>
        <dbReference type="ARBA" id="ARBA00023015"/>
    </source>
</evidence>
<dbReference type="RefSeq" id="WP_060917641.1">
    <property type="nucleotide sequence ID" value="NZ_CAUTBH010000006.1"/>
</dbReference>
<name>A0A134AK23_9FUSO</name>
<dbReference type="OrthoDB" id="1551170at2"/>
<sequence>MDNKGKMEIQKCIYFSISKMFRIVNKIAEESFEKIDIYPTHGFLMIILKEEENGLTVNQISETLAIAPSTVTRFVDKLISKGYVKREKSGKNSITKITEEGLKIIPDIYKSWDGISEKIEEVVGNEEYLRKTGEDFKEFADILGKDKKYDQISEDFDFWII</sequence>
<keyword evidence="6" id="KW-1185">Reference proteome</keyword>
<keyword evidence="3" id="KW-0804">Transcription</keyword>
<keyword evidence="1" id="KW-0805">Transcription regulation</keyword>
<dbReference type="Gene3D" id="1.10.10.10">
    <property type="entry name" value="Winged helix-like DNA-binding domain superfamily/Winged helix DNA-binding domain"/>
    <property type="match status" value="1"/>
</dbReference>
<organism evidence="5 6">
    <name type="scientific">Leptotrichia wadei</name>
    <dbReference type="NCBI Taxonomy" id="157687"/>
    <lineage>
        <taxon>Bacteria</taxon>
        <taxon>Fusobacteriati</taxon>
        <taxon>Fusobacteriota</taxon>
        <taxon>Fusobacteriia</taxon>
        <taxon>Fusobacteriales</taxon>
        <taxon>Leptotrichiaceae</taxon>
        <taxon>Leptotrichia</taxon>
    </lineage>
</organism>
<dbReference type="PATRIC" id="fig|157687.3.peg.780"/>
<dbReference type="PROSITE" id="PS50995">
    <property type="entry name" value="HTH_MARR_2"/>
    <property type="match status" value="1"/>
</dbReference>
<dbReference type="InterPro" id="IPR000835">
    <property type="entry name" value="HTH_MarR-typ"/>
</dbReference>
<dbReference type="CDD" id="cd00090">
    <property type="entry name" value="HTH_ARSR"/>
    <property type="match status" value="1"/>
</dbReference>
<protein>
    <submittedName>
        <fullName evidence="5">Transcriptional regulator, MarR family</fullName>
    </submittedName>
</protein>
<dbReference type="PANTHER" id="PTHR42756">
    <property type="entry name" value="TRANSCRIPTIONAL REGULATOR, MARR"/>
    <property type="match status" value="1"/>
</dbReference>
<evidence type="ECO:0000313" key="6">
    <source>
        <dbReference type="Proteomes" id="UP000070483"/>
    </source>
</evidence>
<proteinExistence type="predicted"/>
<dbReference type="SUPFAM" id="SSF46785">
    <property type="entry name" value="Winged helix' DNA-binding domain"/>
    <property type="match status" value="1"/>
</dbReference>
<accession>A0A134AK23</accession>
<evidence type="ECO:0000256" key="2">
    <source>
        <dbReference type="ARBA" id="ARBA00023125"/>
    </source>
</evidence>
<dbReference type="AlphaFoldDB" id="A0A134AK23"/>
<evidence type="ECO:0000256" key="3">
    <source>
        <dbReference type="ARBA" id="ARBA00023163"/>
    </source>
</evidence>
<gene>
    <name evidence="5" type="ORF">HMPREF3180_00784</name>
</gene>
<dbReference type="STRING" id="157687.HMPREF3180_00784"/>
<dbReference type="EMBL" id="LSDD01000055">
    <property type="protein sequence ID" value="KXB68004.1"/>
    <property type="molecule type" value="Genomic_DNA"/>
</dbReference>
<dbReference type="InterPro" id="IPR036390">
    <property type="entry name" value="WH_DNA-bd_sf"/>
</dbReference>
<dbReference type="PANTHER" id="PTHR42756:SF1">
    <property type="entry name" value="TRANSCRIPTIONAL REPRESSOR OF EMRAB OPERON"/>
    <property type="match status" value="1"/>
</dbReference>